<keyword evidence="1" id="KW-0472">Membrane</keyword>
<proteinExistence type="predicted"/>
<feature type="transmembrane region" description="Helical" evidence="1">
    <location>
        <begin position="12"/>
        <end position="34"/>
    </location>
</feature>
<organism evidence="2">
    <name type="scientific">hydrothermal vent metagenome</name>
    <dbReference type="NCBI Taxonomy" id="652676"/>
    <lineage>
        <taxon>unclassified sequences</taxon>
        <taxon>metagenomes</taxon>
        <taxon>ecological metagenomes</taxon>
    </lineage>
</organism>
<name>A0A3B0ZK87_9ZZZZ</name>
<keyword evidence="1" id="KW-0812">Transmembrane</keyword>
<evidence type="ECO:0000256" key="1">
    <source>
        <dbReference type="SAM" id="Phobius"/>
    </source>
</evidence>
<keyword evidence="1" id="KW-1133">Transmembrane helix</keyword>
<protein>
    <recommendedName>
        <fullName evidence="3">DUF4845 domain-containing protein</fullName>
    </recommendedName>
</protein>
<evidence type="ECO:0008006" key="3">
    <source>
        <dbReference type="Google" id="ProtNLM"/>
    </source>
</evidence>
<evidence type="ECO:0000313" key="2">
    <source>
        <dbReference type="EMBL" id="VAW81116.1"/>
    </source>
</evidence>
<sequence length="127" mass="14380">MQIKQQRGMTFFGGLIALGSAAFILYSAVVMIFLHMDHLKIGSALDALKSVHHVTKLSEDEIRSKLRTNLHNNNIYDQELDRLAKLFKIDLQNSGLNITIEYSLSSSFIFGFSLSKIYKDKIDIVTN</sequence>
<accession>A0A3B0ZK87</accession>
<gene>
    <name evidence="2" type="ORF">MNBD_GAMMA12-3439</name>
</gene>
<dbReference type="EMBL" id="UOFL01000212">
    <property type="protein sequence ID" value="VAW81116.1"/>
    <property type="molecule type" value="Genomic_DNA"/>
</dbReference>
<dbReference type="AlphaFoldDB" id="A0A3B0ZK87"/>
<reference evidence="2" key="1">
    <citation type="submission" date="2018-06" db="EMBL/GenBank/DDBJ databases">
        <authorList>
            <person name="Zhirakovskaya E."/>
        </authorList>
    </citation>
    <scope>NUCLEOTIDE SEQUENCE</scope>
</reference>